<evidence type="ECO:0000259" key="1">
    <source>
        <dbReference type="Pfam" id="PF04865"/>
    </source>
</evidence>
<reference evidence="2" key="1">
    <citation type="journal article" date="2014" name="Int. J. Syst. Evol. Microbiol.">
        <title>Complete genome sequence of Corynebacterium casei LMG S-19264T (=DSM 44701T), isolated from a smear-ripened cheese.</title>
        <authorList>
            <consortium name="US DOE Joint Genome Institute (JGI-PGF)"/>
            <person name="Walter F."/>
            <person name="Albersmeier A."/>
            <person name="Kalinowski J."/>
            <person name="Ruckert C."/>
        </authorList>
    </citation>
    <scope>NUCLEOTIDE SEQUENCE</scope>
    <source>
        <strain evidence="2">KCTC 32182</strain>
    </source>
</reference>
<name>A0A918NYT0_9NEIS</name>
<dbReference type="PANTHER" id="PTHR37829:SF3">
    <property type="entry name" value="PROTEIN JAYE-RELATED"/>
    <property type="match status" value="1"/>
</dbReference>
<evidence type="ECO:0000313" key="2">
    <source>
        <dbReference type="EMBL" id="GGY07046.1"/>
    </source>
</evidence>
<sequence>MAFNIKTWPQLVSDQVTAIQARAAGLVDTTIGSLMRALAESNASVVQWLQQLVLQLLARTRASTSSGEDLDSWLADFGFARLPAVEARGFVTFARFTPNLPALIPAGATVETADGSQSYVVVPDASNPAWSAERNGYALPAGAREIALPVVARRPGEKGNALSGMVTQITGAIPGVDTCVNAAAMAGGRNAESDDAVRARFVAWVASLSKATRAAVEYAVLSMAQGMSCVVVENRRYDGVAQPGFFYVVVDDGTGSPTATTLSSAYNAIDLVRPFTSTFAVFKPARLSASIRLAIRTDGSVDHNDACNLVRQAIIDYVNRLKLGQSLPWSMIASLAYAASPAITNVTDLTLNGGTADLIASGQQVIKTTDVGVI</sequence>
<accession>A0A918NYT0</accession>
<reference evidence="2" key="2">
    <citation type="submission" date="2020-09" db="EMBL/GenBank/DDBJ databases">
        <authorList>
            <person name="Sun Q."/>
            <person name="Kim S."/>
        </authorList>
    </citation>
    <scope>NUCLEOTIDE SEQUENCE</scope>
    <source>
        <strain evidence="2">KCTC 32182</strain>
    </source>
</reference>
<dbReference type="InterPro" id="IPR052399">
    <property type="entry name" value="Phage_Baseplate_Assmbl_Protein"/>
</dbReference>
<dbReference type="Proteomes" id="UP000645257">
    <property type="component" value="Unassembled WGS sequence"/>
</dbReference>
<dbReference type="PANTHER" id="PTHR37829">
    <property type="entry name" value="PHAGE-LIKE ELEMENT PBSX PROTEIN XKDT"/>
    <property type="match status" value="1"/>
</dbReference>
<protein>
    <recommendedName>
        <fullName evidence="1">Baseplate protein J-like barrel domain-containing protein</fullName>
    </recommendedName>
</protein>
<proteinExistence type="predicted"/>
<dbReference type="InterPro" id="IPR006949">
    <property type="entry name" value="Barrel_Baseplate_J-like"/>
</dbReference>
<dbReference type="RefSeq" id="WP_189531267.1">
    <property type="nucleotide sequence ID" value="NZ_BMYX01000002.1"/>
</dbReference>
<dbReference type="EMBL" id="BMYX01000002">
    <property type="protein sequence ID" value="GGY07046.1"/>
    <property type="molecule type" value="Genomic_DNA"/>
</dbReference>
<keyword evidence="3" id="KW-1185">Reference proteome</keyword>
<dbReference type="AlphaFoldDB" id="A0A918NYT0"/>
<comment type="caution">
    <text evidence="2">The sequence shown here is derived from an EMBL/GenBank/DDBJ whole genome shotgun (WGS) entry which is preliminary data.</text>
</comment>
<dbReference type="Pfam" id="PF04865">
    <property type="entry name" value="Baseplate_J"/>
    <property type="match status" value="1"/>
</dbReference>
<organism evidence="2 3">
    <name type="scientific">Paludibacterium paludis</name>
    <dbReference type="NCBI Taxonomy" id="1225769"/>
    <lineage>
        <taxon>Bacteria</taxon>
        <taxon>Pseudomonadati</taxon>
        <taxon>Pseudomonadota</taxon>
        <taxon>Betaproteobacteria</taxon>
        <taxon>Neisseriales</taxon>
        <taxon>Chromobacteriaceae</taxon>
        <taxon>Paludibacterium</taxon>
    </lineage>
</organism>
<gene>
    <name evidence="2" type="ORF">GCM10011289_07070</name>
</gene>
<evidence type="ECO:0000313" key="3">
    <source>
        <dbReference type="Proteomes" id="UP000645257"/>
    </source>
</evidence>
<feature type="domain" description="Baseplate protein J-like barrel" evidence="1">
    <location>
        <begin position="95"/>
        <end position="188"/>
    </location>
</feature>